<evidence type="ECO:0000256" key="4">
    <source>
        <dbReference type="ARBA" id="ARBA00023136"/>
    </source>
</evidence>
<feature type="transmembrane region" description="Helical" evidence="5">
    <location>
        <begin position="58"/>
        <end position="78"/>
    </location>
</feature>
<dbReference type="EMBL" id="SBLC01000003">
    <property type="protein sequence ID" value="RWY44307.1"/>
    <property type="molecule type" value="Genomic_DNA"/>
</dbReference>
<sequence>MAMGQCPLCGGKRRCGRGLMPERLTMNSSDLIALAREALTDPRRNGARIGSLSLPGNSLWESLLLVSVLSVLGLWLAALTGPSAAETTAMLPVPFALLALQLMAMLALALAVTLLGRMARGQGDFTGALRIVTWLQALLVVVQFVQVFLMLLLPPLAGFLSLAAIVGAAWVATGLVAGLHGFKSLPLTFLGIIGGIFAVAFVMSIFFTLFFPLLG</sequence>
<feature type="transmembrane region" description="Helical" evidence="5">
    <location>
        <begin position="189"/>
        <end position="214"/>
    </location>
</feature>
<evidence type="ECO:0000256" key="3">
    <source>
        <dbReference type="ARBA" id="ARBA00022989"/>
    </source>
</evidence>
<keyword evidence="4 5" id="KW-0472">Membrane</keyword>
<dbReference type="InterPro" id="IPR006977">
    <property type="entry name" value="Yip1_dom"/>
</dbReference>
<keyword evidence="2 5" id="KW-0812">Transmembrane</keyword>
<feature type="domain" description="Yip1" evidence="6">
    <location>
        <begin position="38"/>
        <end position="202"/>
    </location>
</feature>
<protein>
    <recommendedName>
        <fullName evidence="6">Yip1 domain-containing protein</fullName>
    </recommendedName>
</protein>
<name>A0A3S3UDK6_9RHOB</name>
<dbReference type="GO" id="GO:0016020">
    <property type="term" value="C:membrane"/>
    <property type="evidence" value="ECO:0007669"/>
    <property type="project" value="UniProtKB-SubCell"/>
</dbReference>
<evidence type="ECO:0000259" key="6">
    <source>
        <dbReference type="Pfam" id="PF04893"/>
    </source>
</evidence>
<gene>
    <name evidence="7" type="ORF">EP867_02685</name>
</gene>
<proteinExistence type="predicted"/>
<comment type="subcellular location">
    <subcellularLocation>
        <location evidence="1">Membrane</location>
        <topology evidence="1">Multi-pass membrane protein</topology>
    </subcellularLocation>
</comment>
<comment type="caution">
    <text evidence="7">The sequence shown here is derived from an EMBL/GenBank/DDBJ whole genome shotgun (WGS) entry which is preliminary data.</text>
</comment>
<keyword evidence="8" id="KW-1185">Reference proteome</keyword>
<accession>A0A3S3UDK6</accession>
<evidence type="ECO:0000256" key="5">
    <source>
        <dbReference type="SAM" id="Phobius"/>
    </source>
</evidence>
<feature type="transmembrane region" description="Helical" evidence="5">
    <location>
        <begin position="159"/>
        <end position="182"/>
    </location>
</feature>
<keyword evidence="3 5" id="KW-1133">Transmembrane helix</keyword>
<reference evidence="7 8" key="1">
    <citation type="journal article" date="2015" name="Int. J. Syst. Evol. Microbiol.">
        <title>Gemmobacter intermedius sp. nov., isolated from a white stork (Ciconia ciconia).</title>
        <authorList>
            <person name="Kampfer P."/>
            <person name="Jerzak L."/>
            <person name="Wilharm G."/>
            <person name="Golke J."/>
            <person name="Busse H.J."/>
            <person name="Glaeser S.P."/>
        </authorList>
    </citation>
    <scope>NUCLEOTIDE SEQUENCE [LARGE SCALE GENOMIC DNA]</scope>
    <source>
        <strain evidence="7 8">119/4</strain>
    </source>
</reference>
<evidence type="ECO:0000256" key="2">
    <source>
        <dbReference type="ARBA" id="ARBA00022692"/>
    </source>
</evidence>
<dbReference type="OrthoDB" id="7872197at2"/>
<evidence type="ECO:0000313" key="8">
    <source>
        <dbReference type="Proteomes" id="UP000287168"/>
    </source>
</evidence>
<feature type="transmembrane region" description="Helical" evidence="5">
    <location>
        <begin position="131"/>
        <end position="153"/>
    </location>
</feature>
<dbReference type="Pfam" id="PF04893">
    <property type="entry name" value="Yip1"/>
    <property type="match status" value="1"/>
</dbReference>
<dbReference type="Proteomes" id="UP000287168">
    <property type="component" value="Unassembled WGS sequence"/>
</dbReference>
<feature type="transmembrane region" description="Helical" evidence="5">
    <location>
        <begin position="98"/>
        <end position="119"/>
    </location>
</feature>
<dbReference type="AlphaFoldDB" id="A0A3S3UDK6"/>
<evidence type="ECO:0000256" key="1">
    <source>
        <dbReference type="ARBA" id="ARBA00004141"/>
    </source>
</evidence>
<organism evidence="7 8">
    <name type="scientific">Falsigemmobacter intermedius</name>
    <dbReference type="NCBI Taxonomy" id="1553448"/>
    <lineage>
        <taxon>Bacteria</taxon>
        <taxon>Pseudomonadati</taxon>
        <taxon>Pseudomonadota</taxon>
        <taxon>Alphaproteobacteria</taxon>
        <taxon>Rhodobacterales</taxon>
        <taxon>Paracoccaceae</taxon>
        <taxon>Falsigemmobacter</taxon>
    </lineage>
</organism>
<evidence type="ECO:0000313" key="7">
    <source>
        <dbReference type="EMBL" id="RWY44307.1"/>
    </source>
</evidence>